<feature type="region of interest" description="Disordered" evidence="4">
    <location>
        <begin position="32"/>
        <end position="80"/>
    </location>
</feature>
<evidence type="ECO:0000256" key="1">
    <source>
        <dbReference type="ARBA" id="ARBA00007257"/>
    </source>
</evidence>
<evidence type="ECO:0000256" key="4">
    <source>
        <dbReference type="SAM" id="MobiDB-lite"/>
    </source>
</evidence>
<dbReference type="PANTHER" id="PTHR36108">
    <property type="entry name" value="COLOSSIN-B-RELATED"/>
    <property type="match status" value="1"/>
</dbReference>
<accession>A0A2I1KRD4</accession>
<comment type="similarity">
    <text evidence="1">Belongs to the serine-aspartate repeat-containing protein (SDr) family.</text>
</comment>
<feature type="transmembrane region" description="Helical" evidence="5">
    <location>
        <begin position="2015"/>
        <end position="2032"/>
    </location>
</feature>
<dbReference type="EMBL" id="PKHA01000010">
    <property type="protein sequence ID" value="PKY98186.1"/>
    <property type="molecule type" value="Genomic_DNA"/>
</dbReference>
<dbReference type="InterPro" id="IPR041033">
    <property type="entry name" value="SpaA_PFL_dom_1"/>
</dbReference>
<dbReference type="Pfam" id="PF05738">
    <property type="entry name" value="Cna_B"/>
    <property type="match status" value="5"/>
</dbReference>
<feature type="compositionally biased region" description="Low complexity" evidence="4">
    <location>
        <begin position="66"/>
        <end position="80"/>
    </location>
</feature>
<comment type="caution">
    <text evidence="9">The sequence shown here is derived from an EMBL/GenBank/DDBJ whole genome shotgun (WGS) entry which is preliminary data.</text>
</comment>
<keyword evidence="5" id="KW-0812">Transmembrane</keyword>
<feature type="domain" description="CNA-B" evidence="7">
    <location>
        <begin position="1816"/>
        <end position="1903"/>
    </location>
</feature>
<feature type="domain" description="SpaA-like prealbumin fold" evidence="8">
    <location>
        <begin position="1910"/>
        <end position="1984"/>
    </location>
</feature>
<keyword evidence="2" id="KW-0964">Secreted</keyword>
<dbReference type="InterPro" id="IPR008454">
    <property type="entry name" value="Collagen-bd_Cna-like_B-typ_dom"/>
</dbReference>
<gene>
    <name evidence="9" type="ORF">CYJ26_08955</name>
</gene>
<feature type="domain" description="CNA-B" evidence="7">
    <location>
        <begin position="1618"/>
        <end position="1715"/>
    </location>
</feature>
<evidence type="ECO:0008006" key="11">
    <source>
        <dbReference type="Google" id="ProtNLM"/>
    </source>
</evidence>
<dbReference type="Pfam" id="PF17802">
    <property type="entry name" value="SpaA"/>
    <property type="match status" value="1"/>
</dbReference>
<organism evidence="9 10">
    <name type="scientific">Actinomyces urogenitalis</name>
    <dbReference type="NCBI Taxonomy" id="103621"/>
    <lineage>
        <taxon>Bacteria</taxon>
        <taxon>Bacillati</taxon>
        <taxon>Actinomycetota</taxon>
        <taxon>Actinomycetes</taxon>
        <taxon>Actinomycetales</taxon>
        <taxon>Actinomycetaceae</taxon>
        <taxon>Actinomyces</taxon>
    </lineage>
</organism>
<dbReference type="SUPFAM" id="SSF49478">
    <property type="entry name" value="Cna protein B-type domain"/>
    <property type="match status" value="6"/>
</dbReference>
<reference evidence="9 10" key="1">
    <citation type="submission" date="2017-12" db="EMBL/GenBank/DDBJ databases">
        <title>Phylogenetic diversity of female urinary microbiome.</title>
        <authorList>
            <person name="Thomas-White K."/>
            <person name="Wolfe A.J."/>
        </authorList>
    </citation>
    <scope>NUCLEOTIDE SEQUENCE [LARGE SCALE GENOMIC DNA]</scope>
    <source>
        <strain evidence="9 10">UMB0319</strain>
    </source>
</reference>
<feature type="domain" description="CNA-B" evidence="7">
    <location>
        <begin position="1428"/>
        <end position="1514"/>
    </location>
</feature>
<evidence type="ECO:0000313" key="9">
    <source>
        <dbReference type="EMBL" id="PKY98186.1"/>
    </source>
</evidence>
<evidence type="ECO:0000256" key="2">
    <source>
        <dbReference type="ARBA" id="ARBA00022525"/>
    </source>
</evidence>
<protein>
    <recommendedName>
        <fullName evidence="11">Cna B-type domain-containing protein</fullName>
    </recommendedName>
</protein>
<dbReference type="InterPro" id="IPR013783">
    <property type="entry name" value="Ig-like_fold"/>
</dbReference>
<dbReference type="CDD" id="cd00222">
    <property type="entry name" value="CollagenBindB"/>
    <property type="match status" value="5"/>
</dbReference>
<evidence type="ECO:0000259" key="7">
    <source>
        <dbReference type="Pfam" id="PF05738"/>
    </source>
</evidence>
<feature type="domain" description="CNA-B" evidence="7">
    <location>
        <begin position="1522"/>
        <end position="1611"/>
    </location>
</feature>
<dbReference type="Gene3D" id="2.60.40.740">
    <property type="match status" value="1"/>
</dbReference>
<evidence type="ECO:0000256" key="3">
    <source>
        <dbReference type="ARBA" id="ARBA00022729"/>
    </source>
</evidence>
<dbReference type="GO" id="GO:0005975">
    <property type="term" value="P:carbohydrate metabolic process"/>
    <property type="evidence" value="ECO:0007669"/>
    <property type="project" value="UniProtKB-ARBA"/>
</dbReference>
<dbReference type="PANTHER" id="PTHR36108:SF13">
    <property type="entry name" value="COLOSSIN-B-RELATED"/>
    <property type="match status" value="1"/>
</dbReference>
<keyword evidence="5" id="KW-1133">Transmembrane helix</keyword>
<dbReference type="Proteomes" id="UP000234778">
    <property type="component" value="Unassembled WGS sequence"/>
</dbReference>
<feature type="compositionally biased region" description="Low complexity" evidence="4">
    <location>
        <begin position="40"/>
        <end position="59"/>
    </location>
</feature>
<evidence type="ECO:0000313" key="10">
    <source>
        <dbReference type="Proteomes" id="UP000234778"/>
    </source>
</evidence>
<feature type="signal peptide" evidence="6">
    <location>
        <begin position="1"/>
        <end position="26"/>
    </location>
</feature>
<feature type="domain" description="CNA-B" evidence="7">
    <location>
        <begin position="1723"/>
        <end position="1807"/>
    </location>
</feature>
<sequence length="2037" mass="218931">MRLPKSVLGVLAAGALLLGGAVPAVAEDAVPGDGPTTSVSAPADEAGGAESGAVGADRSGSGEGGEAASTDSAASDTAQAPALRRAARAASLDGDYKFGARWANPVNASTTGYSYEDEAHTILSFDKMFNKLHTAMVDVDFNLTDTGNIKSLPVGAVKVTLPSALFKTWAGDASTHWAGPDTNFVEQDQMVTQVPKAPNTADSTSFNWSGDTKDVNGTVTVTNAKPINGSKSNSMGFSYSFIPTLLGVDGQGNYAKTFNITMEVDSNGDGVADFSKTQNLTVKAHTSTKASTVVMNKLGGENKPEEGIYFSWQDAWGAKPADANEYFYVIYVSEITRFGTRSESSTMPFTYTFEDKGSRLEEKGELIGAWEDRGCTRDKKPFTAQQFGYFRSPYAGFTKDGWENVFWSDGADKTTLRTWQGIDENFADGLEEVYLDFGGHYRNQISDRDTTGMKRNYMLMRYPVSLIDEAKARGVDMSNEGITVHNSVRLVQTPWNKNEAERYVVDVEAAANIVTTEAGKYDYDKDYRADHWERKPDRGGNAYGAQTAILAGKEAPMQSGGNSWGWEGSPSFDHWATSRASNPVWNKETGTYSAGIRTMIIDEDGAYLSTPNGVNNIPDAVPSSKDVLNNPLELSVDDVHIPRISVAIEEYDATYSSAGVWEKNGSYSQDFERYKPVHIYAKMKGEPGYKLILSATRVRSNVYRYEYADGTQVTKDANLTSKVDLPEGIESLRYTHESDFFASSIRIQPQEILQPTDAVKAYVQKNVDDKQKTLYSHPATYYLQPEGGTKIDVTRDRISADPKDGTSEKAMSFVTQSLSQINRVSGAEVWTSKATDDPVKTEQKATITLMAVNRVGAVGDGMDLHAKYASDPDIMGKYAFQSGEFYTLIPAGVKVDLDSLHAGRLYFSSSKESNMSPGAGLQNRYQAIDKKFYDVETTPNYEGSGMTLLKISIKGLPEEDQPYPNKAYGAYDRPMYRLYAQFDVINSYGNIRDRGADLVQTAAFVDTDADSEWNPGTPNFDAANNPVAYQYYKPLADDLRDSSGETDHFGMAQRKLTFKSISIAEAGTEEQVRNVDSGEDWGASAEGLVNHLYTSTNYQYRLAYYQEKAAKGTGVVFYDVLDQAMKPDTSASEWQGTFQGVDLSAIAGRVSAGKTAAKDYANPVLYYATKAPTEFNVDDASVWTAYPEDDSTLDKSTIKAIAIDVRKTKGGDSFVVPEASSLVAYVNMKTPSDDTLDGKTATNEHLVKVVNFTGNAPQSDAMVSDLYAAAHIELHKVDVGLTKSSNPATGTKAAPKEVENAKDTPITYTLKVENKDDKLALTDLVLQDSIPAGLTIDTEKITVSSSLGEAAPVDGRVEFKAEGQKLSWSISELPVGEVLTFTIPTTLSQAFDKLQRFENTAYLKQVNGIGADIASETMYHQAQPLTEVSGTKTWDDNEDQDGKRPESITVTLLADGKVTGKTATVTAGAKGEWKYSFTDVKTYRNDGTKIVYSVSEKPVDGYTTTYNGMDVTNTHTPELINIPVTKVWVDDSDAAGKRPDSVTVRLLADGEVVDNQTLTLNAESEWKGSFSGLPKFKAGKEIAYTVSEDEVSGYSTAYSGTAAGGFTVTNTITGKVSVAVTKAWAGIDADAAPAVLVQLYADGVASGDPVTLDGNAEDGSWSHIFEGLDQYTAEGKAIAYTVAEQGVENGKLSAGGHDYTVKVAQDGDSWTVTNTMENPKTSVSGKKVWDDADNQDGIRPDSVTVELLANGAATGKTVEVPADGDGSFTFTGLPTFDAKGIEIAYSVDEVGVPEGYEKSIEGTTITNIHTPAVRTVSVTKAWDDLDDAHGLRPESVRVRLLADGEDTGKSVELSAANEWAGVFDGLPVNKAGKEVVYSVVEDAVAGYEAAITGSADEGLTVTNALVRGVVSLVKTDAAGAPLVGAVFELRTTTGQVLDTVTSGADGRVVFEGVPAGSYRVVETQAPAGYVLSGWAKAAVIDRMGVSVDLGRVVNTPVPAKPVGLGKRLPVTGVDVAVGVVAVGLVGLGGLLIRRRRA</sequence>
<keyword evidence="5" id="KW-0472">Membrane</keyword>
<name>A0A2I1KRD4_9ACTO</name>
<dbReference type="Gene3D" id="2.60.40.10">
    <property type="entry name" value="Immunoglobulins"/>
    <property type="match status" value="1"/>
</dbReference>
<evidence type="ECO:0000259" key="8">
    <source>
        <dbReference type="Pfam" id="PF17802"/>
    </source>
</evidence>
<feature type="chain" id="PRO_5014132248" description="Cna B-type domain-containing protein" evidence="6">
    <location>
        <begin position="27"/>
        <end position="2037"/>
    </location>
</feature>
<keyword evidence="3 6" id="KW-0732">Signal</keyword>
<evidence type="ECO:0000256" key="6">
    <source>
        <dbReference type="SAM" id="SignalP"/>
    </source>
</evidence>
<dbReference type="RefSeq" id="WP_101638297.1">
    <property type="nucleotide sequence ID" value="NZ_PKHA01000010.1"/>
</dbReference>
<evidence type="ECO:0000256" key="5">
    <source>
        <dbReference type="SAM" id="Phobius"/>
    </source>
</evidence>
<proteinExistence type="inferred from homology"/>
<dbReference type="GeneID" id="81709062"/>
<dbReference type="Gene3D" id="2.60.40.1140">
    <property type="entry name" value="Collagen-binding surface protein Cna, B-type domain"/>
    <property type="match status" value="5"/>
</dbReference>